<dbReference type="AlphaFoldDB" id="A0A059AJ01"/>
<comment type="subcellular location">
    <subcellularLocation>
        <location evidence="2 13">Nucleus</location>
    </subcellularLocation>
</comment>
<dbReference type="InterPro" id="IPR013088">
    <property type="entry name" value="Znf_NHR/GATA"/>
</dbReference>
<evidence type="ECO:0000256" key="2">
    <source>
        <dbReference type="ARBA" id="ARBA00004123"/>
    </source>
</evidence>
<dbReference type="PROSITE" id="PS51320">
    <property type="entry name" value="TIFY"/>
    <property type="match status" value="1"/>
</dbReference>
<feature type="compositionally biased region" description="Low complexity" evidence="14">
    <location>
        <begin position="183"/>
        <end position="194"/>
    </location>
</feature>
<keyword evidence="4" id="KW-0479">Metal-binding</keyword>
<evidence type="ECO:0000256" key="13">
    <source>
        <dbReference type="PROSITE-ProRule" id="PRU00357"/>
    </source>
</evidence>
<feature type="region of interest" description="Disordered" evidence="14">
    <location>
        <begin position="1"/>
        <end position="82"/>
    </location>
</feature>
<dbReference type="PROSITE" id="PS50114">
    <property type="entry name" value="GATA_ZN_FINGER_2"/>
    <property type="match status" value="1"/>
</dbReference>
<dbReference type="GO" id="GO:0006355">
    <property type="term" value="P:regulation of DNA-templated transcription"/>
    <property type="evidence" value="ECO:0007669"/>
    <property type="project" value="InterPro"/>
</dbReference>
<dbReference type="Gramene" id="KCW53962">
    <property type="protein sequence ID" value="KCW53962"/>
    <property type="gene ID" value="EUGRSUZ_J03166"/>
</dbReference>
<dbReference type="Pfam" id="PF06203">
    <property type="entry name" value="CCT"/>
    <property type="match status" value="1"/>
</dbReference>
<dbReference type="OMA" id="EAQDPMH"/>
<gene>
    <name evidence="18" type="ORF">EUGRSUZ_J03166</name>
</gene>
<dbReference type="SMART" id="SM00979">
    <property type="entry name" value="TIFY"/>
    <property type="match status" value="1"/>
</dbReference>
<evidence type="ECO:0000256" key="7">
    <source>
        <dbReference type="ARBA" id="ARBA00023015"/>
    </source>
</evidence>
<dbReference type="InterPro" id="IPR045280">
    <property type="entry name" value="TIFY-like"/>
</dbReference>
<dbReference type="Gene3D" id="3.30.50.10">
    <property type="entry name" value="Erythroid Transcription Factor GATA-1, subunit A"/>
    <property type="match status" value="1"/>
</dbReference>
<keyword evidence="9" id="KW-0010">Activator</keyword>
<feature type="compositionally biased region" description="Polar residues" evidence="14">
    <location>
        <begin position="195"/>
        <end position="213"/>
    </location>
</feature>
<comment type="function">
    <text evidence="1">Transcriptional activator that specifically binds 5'-GATA-3' or 5'-GAT-3' motifs within gene promoters.</text>
</comment>
<feature type="domain" description="Tify" evidence="17">
    <location>
        <begin position="76"/>
        <end position="111"/>
    </location>
</feature>
<keyword evidence="10" id="KW-0804">Transcription</keyword>
<feature type="domain" description="CCT" evidence="16">
    <location>
        <begin position="143"/>
        <end position="185"/>
    </location>
</feature>
<evidence type="ECO:0000256" key="12">
    <source>
        <dbReference type="PROSITE-ProRule" id="PRU00094"/>
    </source>
</evidence>
<dbReference type="eggNOG" id="KOG1601">
    <property type="taxonomic scope" value="Eukaryota"/>
</dbReference>
<evidence type="ECO:0000256" key="11">
    <source>
        <dbReference type="ARBA" id="ARBA00023242"/>
    </source>
</evidence>
<evidence type="ECO:0000259" key="17">
    <source>
        <dbReference type="PROSITE" id="PS51320"/>
    </source>
</evidence>
<feature type="domain" description="GATA-type" evidence="15">
    <location>
        <begin position="213"/>
        <end position="270"/>
    </location>
</feature>
<evidence type="ECO:0000256" key="6">
    <source>
        <dbReference type="ARBA" id="ARBA00022833"/>
    </source>
</evidence>
<dbReference type="FunCoup" id="A0A059AJ01">
    <property type="interactions" value="2777"/>
</dbReference>
<dbReference type="GO" id="GO:0008270">
    <property type="term" value="F:zinc ion binding"/>
    <property type="evidence" value="ECO:0007669"/>
    <property type="project" value="UniProtKB-KW"/>
</dbReference>
<evidence type="ECO:0000313" key="18">
    <source>
        <dbReference type="EMBL" id="KCW53962.1"/>
    </source>
</evidence>
<keyword evidence="6" id="KW-0862">Zinc</keyword>
<evidence type="ECO:0000256" key="5">
    <source>
        <dbReference type="ARBA" id="ARBA00022771"/>
    </source>
</evidence>
<evidence type="ECO:0000256" key="9">
    <source>
        <dbReference type="ARBA" id="ARBA00023159"/>
    </source>
</evidence>
<dbReference type="CDD" id="cd00202">
    <property type="entry name" value="ZnF_GATA"/>
    <property type="match status" value="1"/>
</dbReference>
<dbReference type="InterPro" id="IPR000679">
    <property type="entry name" value="Znf_GATA"/>
</dbReference>
<dbReference type="SUPFAM" id="SSF57716">
    <property type="entry name" value="Glucocorticoid receptor-like (DNA-binding domain)"/>
    <property type="match status" value="1"/>
</dbReference>
<evidence type="ECO:0000256" key="14">
    <source>
        <dbReference type="SAM" id="MobiDB-lite"/>
    </source>
</evidence>
<evidence type="ECO:0000259" key="15">
    <source>
        <dbReference type="PROSITE" id="PS50114"/>
    </source>
</evidence>
<keyword evidence="7" id="KW-0805">Transcription regulation</keyword>
<comment type="similarity">
    <text evidence="3">Belongs to the type IV zinc-finger family. Class C subfamily.</text>
</comment>
<dbReference type="GO" id="GO:0005634">
    <property type="term" value="C:nucleus"/>
    <property type="evidence" value="ECO:0007669"/>
    <property type="project" value="UniProtKB-SubCell"/>
</dbReference>
<dbReference type="InterPro" id="IPR010399">
    <property type="entry name" value="Tify_dom"/>
</dbReference>
<dbReference type="PROSITE" id="PS51017">
    <property type="entry name" value="CCT"/>
    <property type="match status" value="1"/>
</dbReference>
<reference evidence="18" key="1">
    <citation type="submission" date="2013-07" db="EMBL/GenBank/DDBJ databases">
        <title>The genome of Eucalyptus grandis.</title>
        <authorList>
            <person name="Schmutz J."/>
            <person name="Hayes R."/>
            <person name="Myburg A."/>
            <person name="Tuskan G."/>
            <person name="Grattapaglia D."/>
            <person name="Rokhsar D.S."/>
        </authorList>
    </citation>
    <scope>NUCLEOTIDE SEQUENCE</scope>
    <source>
        <tissue evidence="18">Leaf extractions</tissue>
    </source>
</reference>
<dbReference type="EMBL" id="KK198762">
    <property type="protein sequence ID" value="KCW53962.1"/>
    <property type="molecule type" value="Genomic_DNA"/>
</dbReference>
<dbReference type="SMART" id="SM00401">
    <property type="entry name" value="ZnF_GATA"/>
    <property type="match status" value="1"/>
</dbReference>
<dbReference type="InterPro" id="IPR010402">
    <property type="entry name" value="CCT_domain"/>
</dbReference>
<dbReference type="InParanoid" id="A0A059AJ01"/>
<evidence type="ECO:0000256" key="3">
    <source>
        <dbReference type="ARBA" id="ARBA00007722"/>
    </source>
</evidence>
<sequence length="285" mass="31048">MDGSHGGDDGMDGGDPTHDRHPMQPHYRHHHGLQAQPHLSNGNDMNDDHDHDGGGGEGVEGDVPSDAGNDSDNRGGGDDADQLTLSFQGQVYVFDSVPPQKVQAVLLLLGAREVTPNPPAIPVATNQNQDLMGTPQRSNVPQRLASLIRFREKKKERNFDKKIRYAVRKEVALRMQRNKGQFSSSKPNNDESSSAVTTWESNQSWGPESNGSPHQEILCHHCGISEKSTPMMRRGPEGPRTLCNACGLMWANKGTLRDLSKAAHPGVQVSSLNRNEMQSANLGAD</sequence>
<protein>
    <submittedName>
        <fullName evidence="18">Uncharacterized protein</fullName>
    </submittedName>
</protein>
<name>A0A059AJ01_EUCGR</name>
<dbReference type="Pfam" id="PF06200">
    <property type="entry name" value="tify"/>
    <property type="match status" value="1"/>
</dbReference>
<organism evidence="18">
    <name type="scientific">Eucalyptus grandis</name>
    <name type="common">Flooded gum</name>
    <dbReference type="NCBI Taxonomy" id="71139"/>
    <lineage>
        <taxon>Eukaryota</taxon>
        <taxon>Viridiplantae</taxon>
        <taxon>Streptophyta</taxon>
        <taxon>Embryophyta</taxon>
        <taxon>Tracheophyta</taxon>
        <taxon>Spermatophyta</taxon>
        <taxon>Magnoliopsida</taxon>
        <taxon>eudicotyledons</taxon>
        <taxon>Gunneridae</taxon>
        <taxon>Pentapetalae</taxon>
        <taxon>rosids</taxon>
        <taxon>malvids</taxon>
        <taxon>Myrtales</taxon>
        <taxon>Myrtaceae</taxon>
        <taxon>Myrtoideae</taxon>
        <taxon>Eucalypteae</taxon>
        <taxon>Eucalyptus</taxon>
    </lineage>
</organism>
<keyword evidence="5 12" id="KW-0863">Zinc-finger</keyword>
<dbReference type="PANTHER" id="PTHR46125">
    <property type="entry name" value="GATA TRANSCRIPTION FACTOR 28"/>
    <property type="match status" value="1"/>
</dbReference>
<evidence type="ECO:0000256" key="8">
    <source>
        <dbReference type="ARBA" id="ARBA00023125"/>
    </source>
</evidence>
<evidence type="ECO:0000256" key="4">
    <source>
        <dbReference type="ARBA" id="ARBA00022723"/>
    </source>
</evidence>
<dbReference type="GO" id="GO:0043565">
    <property type="term" value="F:sequence-specific DNA binding"/>
    <property type="evidence" value="ECO:0007669"/>
    <property type="project" value="InterPro"/>
</dbReference>
<feature type="region of interest" description="Disordered" evidence="14">
    <location>
        <begin position="177"/>
        <end position="213"/>
    </location>
</feature>
<keyword evidence="11 13" id="KW-0539">Nucleus</keyword>
<dbReference type="Pfam" id="PF00320">
    <property type="entry name" value="GATA"/>
    <property type="match status" value="1"/>
</dbReference>
<evidence type="ECO:0000256" key="1">
    <source>
        <dbReference type="ARBA" id="ARBA00002206"/>
    </source>
</evidence>
<dbReference type="PROSITE" id="PS00344">
    <property type="entry name" value="GATA_ZN_FINGER_1"/>
    <property type="match status" value="1"/>
</dbReference>
<evidence type="ECO:0000259" key="16">
    <source>
        <dbReference type="PROSITE" id="PS51017"/>
    </source>
</evidence>
<accession>A0A059AJ01</accession>
<proteinExistence type="inferred from homology"/>
<evidence type="ECO:0000256" key="10">
    <source>
        <dbReference type="ARBA" id="ARBA00023163"/>
    </source>
</evidence>
<feature type="compositionally biased region" description="Low complexity" evidence="14">
    <location>
        <begin position="61"/>
        <end position="70"/>
    </location>
</feature>
<keyword evidence="8" id="KW-0238">DNA-binding</keyword>
<dbReference type="PANTHER" id="PTHR46125:SF27">
    <property type="entry name" value="GATA TRANSCRIPTION FACTOR 28"/>
    <property type="match status" value="1"/>
</dbReference>